<dbReference type="PANTHER" id="PTHR43685:SF2">
    <property type="entry name" value="GLYCOSYLTRANSFERASE 2-LIKE DOMAIN-CONTAINING PROTEIN"/>
    <property type="match status" value="1"/>
</dbReference>
<reference evidence="2 3" key="1">
    <citation type="submission" date="2023-11" db="EMBL/GenBank/DDBJ databases">
        <title>Bacillus jintuensis, isolated from a mudflat on the Beibu Gulf coast.</title>
        <authorList>
            <person name="Li M."/>
        </authorList>
    </citation>
    <scope>NUCLEOTIDE SEQUENCE [LARGE SCALE GENOMIC DNA]</scope>
    <source>
        <strain evidence="2 3">31A1R</strain>
    </source>
</reference>
<dbReference type="CDD" id="cd00761">
    <property type="entry name" value="Glyco_tranf_GTA_type"/>
    <property type="match status" value="1"/>
</dbReference>
<dbReference type="Pfam" id="PF00535">
    <property type="entry name" value="Glycos_transf_2"/>
    <property type="match status" value="1"/>
</dbReference>
<dbReference type="SUPFAM" id="SSF53448">
    <property type="entry name" value="Nucleotide-diphospho-sugar transferases"/>
    <property type="match status" value="1"/>
</dbReference>
<accession>A0ABU5IW81</accession>
<proteinExistence type="predicted"/>
<evidence type="ECO:0000313" key="2">
    <source>
        <dbReference type="EMBL" id="MDZ5471410.1"/>
    </source>
</evidence>
<organism evidence="2 3">
    <name type="scientific">Robertmurraya mangrovi</name>
    <dbReference type="NCBI Taxonomy" id="3098077"/>
    <lineage>
        <taxon>Bacteria</taxon>
        <taxon>Bacillati</taxon>
        <taxon>Bacillota</taxon>
        <taxon>Bacilli</taxon>
        <taxon>Bacillales</taxon>
        <taxon>Bacillaceae</taxon>
        <taxon>Robertmurraya</taxon>
    </lineage>
</organism>
<sequence>MTEEKNDHGISIVACTNKMKYMDNIFANYANQTLQEKELIIVLNNDSQDINEWKKRASEYKNVRVFQLPEETSLGNCLNFGREQARLSYVAKWDDDDYYGSAYLQEALQAFERTNADIIGKRTGYMYFQKTKELRLRFPGYESKRVRIVLGGTIIAKKSVMEEVPFLDRSLGEDVTFQDNARAKGYRIFSTSRYNYTYFRWDSSDHTWKPRSSYLNRTSRHIGFTDDFKKIVDKDILE</sequence>
<gene>
    <name evidence="2" type="ORF">SM124_06580</name>
</gene>
<dbReference type="Gene3D" id="3.90.550.10">
    <property type="entry name" value="Spore Coat Polysaccharide Biosynthesis Protein SpsA, Chain A"/>
    <property type="match status" value="1"/>
</dbReference>
<name>A0ABU5IW81_9BACI</name>
<protein>
    <submittedName>
        <fullName evidence="2">Glycosyltransferase family 2 protein</fullName>
    </submittedName>
</protein>
<dbReference type="InterPro" id="IPR029044">
    <property type="entry name" value="Nucleotide-diphossugar_trans"/>
</dbReference>
<evidence type="ECO:0000259" key="1">
    <source>
        <dbReference type="Pfam" id="PF00535"/>
    </source>
</evidence>
<dbReference type="InterPro" id="IPR001173">
    <property type="entry name" value="Glyco_trans_2-like"/>
</dbReference>
<comment type="caution">
    <text evidence="2">The sequence shown here is derived from an EMBL/GenBank/DDBJ whole genome shotgun (WGS) entry which is preliminary data.</text>
</comment>
<dbReference type="Proteomes" id="UP001290455">
    <property type="component" value="Unassembled WGS sequence"/>
</dbReference>
<dbReference type="InterPro" id="IPR050834">
    <property type="entry name" value="Glycosyltransf_2"/>
</dbReference>
<feature type="domain" description="Glycosyltransferase 2-like" evidence="1">
    <location>
        <begin position="12"/>
        <end position="138"/>
    </location>
</feature>
<dbReference type="PANTHER" id="PTHR43685">
    <property type="entry name" value="GLYCOSYLTRANSFERASE"/>
    <property type="match status" value="1"/>
</dbReference>
<dbReference type="EMBL" id="JAXOFX010000003">
    <property type="protein sequence ID" value="MDZ5471410.1"/>
    <property type="molecule type" value="Genomic_DNA"/>
</dbReference>
<evidence type="ECO:0000313" key="3">
    <source>
        <dbReference type="Proteomes" id="UP001290455"/>
    </source>
</evidence>
<keyword evidence="3" id="KW-1185">Reference proteome</keyword>
<dbReference type="RefSeq" id="WP_322445705.1">
    <property type="nucleotide sequence ID" value="NZ_JAXOFX010000003.1"/>
</dbReference>